<dbReference type="Gene3D" id="3.30.565.10">
    <property type="entry name" value="Histidine kinase-like ATPase, C-terminal domain"/>
    <property type="match status" value="1"/>
</dbReference>
<dbReference type="AlphaFoldDB" id="A0A8E1WCL3"/>
<dbReference type="Pfam" id="PF00512">
    <property type="entry name" value="HisKA"/>
    <property type="match status" value="1"/>
</dbReference>
<dbReference type="SUPFAM" id="SSF55874">
    <property type="entry name" value="ATPase domain of HSP90 chaperone/DNA topoisomerase II/histidine kinase"/>
    <property type="match status" value="1"/>
</dbReference>
<feature type="domain" description="Response regulatory" evidence="11">
    <location>
        <begin position="28"/>
        <end position="142"/>
    </location>
</feature>
<evidence type="ECO:0000256" key="3">
    <source>
        <dbReference type="ARBA" id="ARBA00022553"/>
    </source>
</evidence>
<accession>A0A8E1WCL3</accession>
<gene>
    <name evidence="12" type="ORF">HNQ96_000844</name>
</gene>
<dbReference type="EMBL" id="JACHGI010000001">
    <property type="protein sequence ID" value="MBB6464997.1"/>
    <property type="molecule type" value="Genomic_DNA"/>
</dbReference>
<proteinExistence type="predicted"/>
<evidence type="ECO:0000256" key="8">
    <source>
        <dbReference type="ARBA" id="ARBA00023012"/>
    </source>
</evidence>
<dbReference type="Proteomes" id="UP000532373">
    <property type="component" value="Unassembled WGS sequence"/>
</dbReference>
<evidence type="ECO:0000256" key="9">
    <source>
        <dbReference type="PROSITE-ProRule" id="PRU00169"/>
    </source>
</evidence>
<dbReference type="SUPFAM" id="SSF47384">
    <property type="entry name" value="Homodimeric domain of signal transducing histidine kinase"/>
    <property type="match status" value="1"/>
</dbReference>
<keyword evidence="6 12" id="KW-0418">Kinase</keyword>
<comment type="caution">
    <text evidence="12">The sequence shown here is derived from an EMBL/GenBank/DDBJ whole genome shotgun (WGS) entry which is preliminary data.</text>
</comment>
<feature type="modified residue" description="4-aspartylphosphate" evidence="9">
    <location>
        <position position="77"/>
    </location>
</feature>
<dbReference type="PRINTS" id="PR00344">
    <property type="entry name" value="BCTRLSENSOR"/>
</dbReference>
<name>A0A8E1WCL3_9HYPH</name>
<dbReference type="PROSITE" id="PS50110">
    <property type="entry name" value="RESPONSE_REGULATORY"/>
    <property type="match status" value="1"/>
</dbReference>
<reference evidence="12 13" key="1">
    <citation type="submission" date="2020-08" db="EMBL/GenBank/DDBJ databases">
        <title>Genomic Encyclopedia of Type Strains, Phase IV (KMG-IV): sequencing the most valuable type-strain genomes for metagenomic binning, comparative biology and taxonomic classification.</title>
        <authorList>
            <person name="Goeker M."/>
        </authorList>
    </citation>
    <scope>NUCLEOTIDE SEQUENCE [LARGE SCALE GENOMIC DNA]</scope>
    <source>
        <strain evidence="12 13">DSM 17454</strain>
    </source>
</reference>
<keyword evidence="4" id="KW-0808">Transferase</keyword>
<dbReference type="SMART" id="SM00387">
    <property type="entry name" value="HATPase_c"/>
    <property type="match status" value="1"/>
</dbReference>
<dbReference type="Gene3D" id="3.40.50.2300">
    <property type="match status" value="1"/>
</dbReference>
<evidence type="ECO:0000256" key="2">
    <source>
        <dbReference type="ARBA" id="ARBA00012438"/>
    </source>
</evidence>
<dbReference type="InterPro" id="IPR036890">
    <property type="entry name" value="HATPase_C_sf"/>
</dbReference>
<dbReference type="Pfam" id="PF00072">
    <property type="entry name" value="Response_reg"/>
    <property type="match status" value="1"/>
</dbReference>
<evidence type="ECO:0000256" key="7">
    <source>
        <dbReference type="ARBA" id="ARBA00022840"/>
    </source>
</evidence>
<dbReference type="EC" id="2.7.13.3" evidence="2"/>
<evidence type="ECO:0000259" key="10">
    <source>
        <dbReference type="PROSITE" id="PS50109"/>
    </source>
</evidence>
<organism evidence="12 13">
    <name type="scientific">Aminobacter carboxidus</name>
    <dbReference type="NCBI Taxonomy" id="376165"/>
    <lineage>
        <taxon>Bacteria</taxon>
        <taxon>Pseudomonadati</taxon>
        <taxon>Pseudomonadota</taxon>
        <taxon>Alphaproteobacteria</taxon>
        <taxon>Hyphomicrobiales</taxon>
        <taxon>Phyllobacteriaceae</taxon>
        <taxon>Aminobacter</taxon>
    </lineage>
</organism>
<evidence type="ECO:0000256" key="5">
    <source>
        <dbReference type="ARBA" id="ARBA00022741"/>
    </source>
</evidence>
<comment type="catalytic activity">
    <reaction evidence="1">
        <text>ATP + protein L-histidine = ADP + protein N-phospho-L-histidine.</text>
        <dbReference type="EC" id="2.7.13.3"/>
    </reaction>
</comment>
<sequence length="400" mass="43472">MTDQTDLQTDFIGDDVIPHGADPVEKKRVLIVDDDEDFAASLAGLLELEGYQPIVAHDPLSAQRALALNQPAVALVDVRLGVGNGVELVRAFRQQSPDLVCLMVTAYASVETAVEALQAGAYDYLCKPFYSADLLATLERCFERTRLMEEKRLVAERLGQMQRIEAMGQLTGGIAHDFNNILAVLLGNLHWLQEHVRTEPQLAQMVNDALEAVKAGTDLTTRLLNFGRQGGGDTVRVDLGEALPDLMRVLSRTLDDKISLSLELADDLHDVEVHPTQLETSLLNLALNARDAMPDGGKLRFEACNFVVRPDDARVASGLLPGQYVVISVVDTGHGMPVAVRRRALEPLFSTKPAGKGSGLGLPMVDGFVRQSGGRLGISSKPDEGTRINLYLPRAPQSRP</sequence>
<evidence type="ECO:0000256" key="4">
    <source>
        <dbReference type="ARBA" id="ARBA00022679"/>
    </source>
</evidence>
<dbReference type="SUPFAM" id="SSF52172">
    <property type="entry name" value="CheY-like"/>
    <property type="match status" value="1"/>
</dbReference>
<dbReference type="Gene3D" id="1.10.287.130">
    <property type="match status" value="1"/>
</dbReference>
<dbReference type="GO" id="GO:0000155">
    <property type="term" value="F:phosphorelay sensor kinase activity"/>
    <property type="evidence" value="ECO:0007669"/>
    <property type="project" value="InterPro"/>
</dbReference>
<dbReference type="RefSeq" id="WP_184767502.1">
    <property type="nucleotide sequence ID" value="NZ_JACHGI010000001.1"/>
</dbReference>
<dbReference type="InterPro" id="IPR036097">
    <property type="entry name" value="HisK_dim/P_sf"/>
</dbReference>
<evidence type="ECO:0000256" key="1">
    <source>
        <dbReference type="ARBA" id="ARBA00000085"/>
    </source>
</evidence>
<evidence type="ECO:0000259" key="11">
    <source>
        <dbReference type="PROSITE" id="PS50110"/>
    </source>
</evidence>
<protein>
    <recommendedName>
        <fullName evidence="2">histidine kinase</fullName>
        <ecNumber evidence="2">2.7.13.3</ecNumber>
    </recommendedName>
</protein>
<keyword evidence="3 9" id="KW-0597">Phosphoprotein</keyword>
<dbReference type="PANTHER" id="PTHR43065:SF46">
    <property type="entry name" value="C4-DICARBOXYLATE TRANSPORT SENSOR PROTEIN DCTB"/>
    <property type="match status" value="1"/>
</dbReference>
<keyword evidence="8" id="KW-0902">Two-component regulatory system</keyword>
<feature type="domain" description="Histidine kinase" evidence="10">
    <location>
        <begin position="173"/>
        <end position="396"/>
    </location>
</feature>
<evidence type="ECO:0000313" key="12">
    <source>
        <dbReference type="EMBL" id="MBB6464997.1"/>
    </source>
</evidence>
<dbReference type="InterPro" id="IPR003661">
    <property type="entry name" value="HisK_dim/P_dom"/>
</dbReference>
<evidence type="ECO:0000256" key="6">
    <source>
        <dbReference type="ARBA" id="ARBA00022777"/>
    </source>
</evidence>
<dbReference type="InterPro" id="IPR004358">
    <property type="entry name" value="Sig_transdc_His_kin-like_C"/>
</dbReference>
<dbReference type="SMART" id="SM00448">
    <property type="entry name" value="REC"/>
    <property type="match status" value="1"/>
</dbReference>
<dbReference type="PANTHER" id="PTHR43065">
    <property type="entry name" value="SENSOR HISTIDINE KINASE"/>
    <property type="match status" value="1"/>
</dbReference>
<keyword evidence="7" id="KW-0067">ATP-binding</keyword>
<dbReference type="Pfam" id="PF02518">
    <property type="entry name" value="HATPase_c"/>
    <property type="match status" value="1"/>
</dbReference>
<dbReference type="InterPro" id="IPR005467">
    <property type="entry name" value="His_kinase_dom"/>
</dbReference>
<dbReference type="SMART" id="SM00388">
    <property type="entry name" value="HisKA"/>
    <property type="match status" value="1"/>
</dbReference>
<dbReference type="InterPro" id="IPR011006">
    <property type="entry name" value="CheY-like_superfamily"/>
</dbReference>
<dbReference type="InterPro" id="IPR001789">
    <property type="entry name" value="Sig_transdc_resp-reg_receiver"/>
</dbReference>
<keyword evidence="5" id="KW-0547">Nucleotide-binding</keyword>
<dbReference type="GO" id="GO:0005524">
    <property type="term" value="F:ATP binding"/>
    <property type="evidence" value="ECO:0007669"/>
    <property type="project" value="UniProtKB-KW"/>
</dbReference>
<dbReference type="PROSITE" id="PS50109">
    <property type="entry name" value="HIS_KIN"/>
    <property type="match status" value="1"/>
</dbReference>
<dbReference type="InterPro" id="IPR003594">
    <property type="entry name" value="HATPase_dom"/>
</dbReference>
<evidence type="ECO:0000313" key="13">
    <source>
        <dbReference type="Proteomes" id="UP000532373"/>
    </source>
</evidence>